<gene>
    <name evidence="1" type="ORF">NE237_024243</name>
</gene>
<name>A0A9Q0HEA4_9MAGN</name>
<protein>
    <submittedName>
        <fullName evidence="1">Uncharacterized protein</fullName>
    </submittedName>
</protein>
<proteinExistence type="predicted"/>
<keyword evidence="2" id="KW-1185">Reference proteome</keyword>
<dbReference type="EMBL" id="JAMYWD010000008">
    <property type="protein sequence ID" value="KAJ4964304.1"/>
    <property type="molecule type" value="Genomic_DNA"/>
</dbReference>
<dbReference type="Proteomes" id="UP001141806">
    <property type="component" value="Unassembled WGS sequence"/>
</dbReference>
<dbReference type="AlphaFoldDB" id="A0A9Q0HEA4"/>
<reference evidence="1" key="1">
    <citation type="journal article" date="2023" name="Plant J.">
        <title>The genome of the king protea, Protea cynaroides.</title>
        <authorList>
            <person name="Chang J."/>
            <person name="Duong T.A."/>
            <person name="Schoeman C."/>
            <person name="Ma X."/>
            <person name="Roodt D."/>
            <person name="Barker N."/>
            <person name="Li Z."/>
            <person name="Van de Peer Y."/>
            <person name="Mizrachi E."/>
        </authorList>
    </citation>
    <scope>NUCLEOTIDE SEQUENCE</scope>
    <source>
        <tissue evidence="1">Young leaves</tissue>
    </source>
</reference>
<comment type="caution">
    <text evidence="1">The sequence shown here is derived from an EMBL/GenBank/DDBJ whole genome shotgun (WGS) entry which is preliminary data.</text>
</comment>
<organism evidence="1 2">
    <name type="scientific">Protea cynaroides</name>
    <dbReference type="NCBI Taxonomy" id="273540"/>
    <lineage>
        <taxon>Eukaryota</taxon>
        <taxon>Viridiplantae</taxon>
        <taxon>Streptophyta</taxon>
        <taxon>Embryophyta</taxon>
        <taxon>Tracheophyta</taxon>
        <taxon>Spermatophyta</taxon>
        <taxon>Magnoliopsida</taxon>
        <taxon>Proteales</taxon>
        <taxon>Proteaceae</taxon>
        <taxon>Protea</taxon>
    </lineage>
</organism>
<accession>A0A9Q0HEA4</accession>
<evidence type="ECO:0000313" key="2">
    <source>
        <dbReference type="Proteomes" id="UP001141806"/>
    </source>
</evidence>
<sequence length="147" mass="16384">MEKTKQHTQPLQVKVLDITSVVDSSVPKTEGPIGDLGRSGSLHASESVYSGVSDFEGQRPINFHDFSTWCTTEVLSRNLEGESHLREAEWPDQDGTVALCNRECSKGDSLEGICYGGFPMQRLFRSWNDAFEASECELYVMKAMDKS</sequence>
<evidence type="ECO:0000313" key="1">
    <source>
        <dbReference type="EMBL" id="KAJ4964304.1"/>
    </source>
</evidence>